<sequence>MGDEVQAVAARMRPPGWRDPRLVVGVLLIVVAVVGVAASLRAADRTSPVYAAAGALAPGTVLEESDLVVAHVRVGQGYLAAPADAPFGRVLTRAVGEGELVPASAVAAREDFDGRPVAVTASSPVADGVEAGALVDVWVTPEDGSSTRVGESLPVSAVEREEGSFGLGGETVYVVVPEDRVGALLDALATAAEVAVVGIG</sequence>
<keyword evidence="1" id="KW-0472">Membrane</keyword>
<keyword evidence="4" id="KW-1185">Reference proteome</keyword>
<dbReference type="CDD" id="cd11614">
    <property type="entry name" value="SAF_CpaB_FlgA_like"/>
    <property type="match status" value="1"/>
</dbReference>
<evidence type="ECO:0000259" key="2">
    <source>
        <dbReference type="SMART" id="SM00858"/>
    </source>
</evidence>
<proteinExistence type="predicted"/>
<dbReference type="Pfam" id="PF08666">
    <property type="entry name" value="SAF"/>
    <property type="match status" value="1"/>
</dbReference>
<feature type="transmembrane region" description="Helical" evidence="1">
    <location>
        <begin position="22"/>
        <end position="40"/>
    </location>
</feature>
<comment type="caution">
    <text evidence="3">The sequence shown here is derived from an EMBL/GenBank/DDBJ whole genome shotgun (WGS) entry which is preliminary data.</text>
</comment>
<evidence type="ECO:0000313" key="4">
    <source>
        <dbReference type="Proteomes" id="UP001172728"/>
    </source>
</evidence>
<reference evidence="3" key="1">
    <citation type="submission" date="2023-06" db="EMBL/GenBank/DDBJ databases">
        <title>Sysu t00192.</title>
        <authorList>
            <person name="Gao L."/>
            <person name="Fang B.-Z."/>
            <person name="Li W.-J."/>
        </authorList>
    </citation>
    <scope>NUCLEOTIDE SEQUENCE</scope>
    <source>
        <strain evidence="3">SYSU T00192</strain>
    </source>
</reference>
<evidence type="ECO:0000313" key="3">
    <source>
        <dbReference type="EMBL" id="MDN4474889.1"/>
    </source>
</evidence>
<feature type="domain" description="SAF" evidence="2">
    <location>
        <begin position="47"/>
        <end position="107"/>
    </location>
</feature>
<keyword evidence="1" id="KW-0812">Transmembrane</keyword>
<gene>
    <name evidence="3" type="ORF">QQX09_03350</name>
</gene>
<dbReference type="EMBL" id="JAUHPW010000002">
    <property type="protein sequence ID" value="MDN4474889.1"/>
    <property type="molecule type" value="Genomic_DNA"/>
</dbReference>
<dbReference type="RefSeq" id="WP_301131310.1">
    <property type="nucleotide sequence ID" value="NZ_JAUHPW010000002.1"/>
</dbReference>
<organism evidence="3 4">
    <name type="scientific">Demequina litoralis</name>
    <dbReference type="NCBI Taxonomy" id="3051660"/>
    <lineage>
        <taxon>Bacteria</taxon>
        <taxon>Bacillati</taxon>
        <taxon>Actinomycetota</taxon>
        <taxon>Actinomycetes</taxon>
        <taxon>Micrococcales</taxon>
        <taxon>Demequinaceae</taxon>
        <taxon>Demequina</taxon>
    </lineage>
</organism>
<accession>A0ABT8G880</accession>
<evidence type="ECO:0000256" key="1">
    <source>
        <dbReference type="SAM" id="Phobius"/>
    </source>
</evidence>
<name>A0ABT8G880_9MICO</name>
<dbReference type="SMART" id="SM00858">
    <property type="entry name" value="SAF"/>
    <property type="match status" value="1"/>
</dbReference>
<dbReference type="InterPro" id="IPR013974">
    <property type="entry name" value="SAF"/>
</dbReference>
<protein>
    <submittedName>
        <fullName evidence="3">SAF domain-containing protein</fullName>
    </submittedName>
</protein>
<dbReference type="Proteomes" id="UP001172728">
    <property type="component" value="Unassembled WGS sequence"/>
</dbReference>
<keyword evidence="1" id="KW-1133">Transmembrane helix</keyword>